<dbReference type="Pfam" id="PF20266">
    <property type="entry name" value="Mab-21_C"/>
    <property type="match status" value="1"/>
</dbReference>
<name>A0A8T0F062_ARGBR</name>
<dbReference type="Pfam" id="PF03281">
    <property type="entry name" value="Mab-21"/>
    <property type="match status" value="1"/>
</dbReference>
<protein>
    <submittedName>
        <fullName evidence="5">Protein mab-21 like protein</fullName>
    </submittedName>
</protein>
<dbReference type="SMART" id="SM01265">
    <property type="entry name" value="Mab-21"/>
    <property type="match status" value="1"/>
</dbReference>
<sequence length="432" mass="49057">MLVPPDMLSAQSKLLYQLNKFYGERVQVRKANIAKAVREVCKVVQDVLKEVEVQEPRFISSLNDCNGRYDGFDVISPTEFEVVLYLNQMGVFNFVDDGSLPGCAVLKLSDGRKRSMSLWVEFITASGYLSARKIRSRFQTLVAQACDKCSYRDIVKMVADTTEVKLRIRERYVVQITPAFRCSGLWPRSAAHWPIPQIPWPNPNLVAEVKTEGFDLLSKECITLQGKQSSMEGDAWVLNFSEAENRLLQGGCRSKCLSILKTMRDRHLDLPGNPVTSYHMKTLVLYECEKHPREIEWDETCLGDRLNGILLQLISCLQCRRCPHYFLPQLDLFKGKSNRKASKMVEEKSLNLETEGGDAKGRGQSSRGGGMAFEMEEGVRKIAATALRISHRLTAPAPIFHKTPNTEESNFWNPFAPILILYTHLQIQFDII</sequence>
<dbReference type="InterPro" id="IPR046903">
    <property type="entry name" value="Mab-21-like_nuc_Trfase"/>
</dbReference>
<feature type="region of interest" description="Disordered" evidence="2">
    <location>
        <begin position="344"/>
        <end position="370"/>
    </location>
</feature>
<reference evidence="5" key="1">
    <citation type="journal article" date="2020" name="bioRxiv">
        <title>Chromosome-level reference genome of the European wasp spider Argiope bruennichi: a resource for studies on range expansion and evolutionary adaptation.</title>
        <authorList>
            <person name="Sheffer M.M."/>
            <person name="Hoppe A."/>
            <person name="Krehenwinkel H."/>
            <person name="Uhl G."/>
            <person name="Kuss A.W."/>
            <person name="Jensen L."/>
            <person name="Jensen C."/>
            <person name="Gillespie R.G."/>
            <person name="Hoff K.J."/>
            <person name="Prost S."/>
        </authorList>
    </citation>
    <scope>NUCLEOTIDE SEQUENCE</scope>
</reference>
<reference evidence="5" key="2">
    <citation type="submission" date="2020-06" db="EMBL/GenBank/DDBJ databases">
        <authorList>
            <person name="Sheffer M."/>
        </authorList>
    </citation>
    <scope>NUCLEOTIDE SEQUENCE</scope>
</reference>
<evidence type="ECO:0000313" key="5">
    <source>
        <dbReference type="EMBL" id="KAF8782288.1"/>
    </source>
</evidence>
<evidence type="ECO:0000313" key="6">
    <source>
        <dbReference type="Proteomes" id="UP000807504"/>
    </source>
</evidence>
<dbReference type="EMBL" id="JABXBU010001863">
    <property type="protein sequence ID" value="KAF8782288.1"/>
    <property type="molecule type" value="Genomic_DNA"/>
</dbReference>
<keyword evidence="6" id="KW-1185">Reference proteome</keyword>
<dbReference type="Gene3D" id="3.30.460.90">
    <property type="match status" value="1"/>
</dbReference>
<dbReference type="Gene3D" id="1.10.1410.40">
    <property type="match status" value="1"/>
</dbReference>
<evidence type="ECO:0000256" key="2">
    <source>
        <dbReference type="SAM" id="MobiDB-lite"/>
    </source>
</evidence>
<feature type="domain" description="Mab-21-like nucleotidyltransferase" evidence="3">
    <location>
        <begin position="68"/>
        <end position="250"/>
    </location>
</feature>
<dbReference type="PANTHER" id="PTHR10656">
    <property type="entry name" value="CELL FATE DETERMINING PROTEIN MAB21-RELATED"/>
    <property type="match status" value="1"/>
</dbReference>
<evidence type="ECO:0000256" key="1">
    <source>
        <dbReference type="ARBA" id="ARBA00008307"/>
    </source>
</evidence>
<feature type="domain" description="Mab-21-like HhH/H2TH-like" evidence="4">
    <location>
        <begin position="252"/>
        <end position="346"/>
    </location>
</feature>
<accession>A0A8T0F062</accession>
<dbReference type="InterPro" id="IPR046906">
    <property type="entry name" value="Mab-21_HhH/H2TH-like"/>
</dbReference>
<dbReference type="InterPro" id="IPR024810">
    <property type="entry name" value="MAB21L/cGLR"/>
</dbReference>
<dbReference type="PANTHER" id="PTHR10656:SF70">
    <property type="entry name" value="PROTEIN MAB-21-RELATED"/>
    <property type="match status" value="1"/>
</dbReference>
<comment type="similarity">
    <text evidence="1">Belongs to the mab-21 family.</text>
</comment>
<proteinExistence type="inferred from homology"/>
<gene>
    <name evidence="5" type="ORF">HNY73_012589</name>
</gene>
<evidence type="ECO:0000259" key="4">
    <source>
        <dbReference type="Pfam" id="PF20266"/>
    </source>
</evidence>
<dbReference type="AlphaFoldDB" id="A0A8T0F062"/>
<dbReference type="Proteomes" id="UP000807504">
    <property type="component" value="Unassembled WGS sequence"/>
</dbReference>
<evidence type="ECO:0000259" key="3">
    <source>
        <dbReference type="Pfam" id="PF03281"/>
    </source>
</evidence>
<comment type="caution">
    <text evidence="5">The sequence shown here is derived from an EMBL/GenBank/DDBJ whole genome shotgun (WGS) entry which is preliminary data.</text>
</comment>
<dbReference type="FunFam" id="3.30.460.90:FF:000001">
    <property type="entry name" value="protein mab-21-like 2"/>
    <property type="match status" value="1"/>
</dbReference>
<organism evidence="5 6">
    <name type="scientific">Argiope bruennichi</name>
    <name type="common">Wasp spider</name>
    <name type="synonym">Aranea bruennichi</name>
    <dbReference type="NCBI Taxonomy" id="94029"/>
    <lineage>
        <taxon>Eukaryota</taxon>
        <taxon>Metazoa</taxon>
        <taxon>Ecdysozoa</taxon>
        <taxon>Arthropoda</taxon>
        <taxon>Chelicerata</taxon>
        <taxon>Arachnida</taxon>
        <taxon>Araneae</taxon>
        <taxon>Araneomorphae</taxon>
        <taxon>Entelegynae</taxon>
        <taxon>Araneoidea</taxon>
        <taxon>Araneidae</taxon>
        <taxon>Argiope</taxon>
    </lineage>
</organism>